<evidence type="ECO:0000313" key="2">
    <source>
        <dbReference type="Proteomes" id="UP000054937"/>
    </source>
</evidence>
<protein>
    <submittedName>
        <fullName evidence="1">Uncharacterized protein</fullName>
    </submittedName>
</protein>
<dbReference type="AlphaFoldDB" id="A0A0V0QVM0"/>
<dbReference type="EMBL" id="LDAU01000097">
    <property type="protein sequence ID" value="KRX06283.1"/>
    <property type="molecule type" value="Genomic_DNA"/>
</dbReference>
<gene>
    <name evidence="1" type="ORF">PPERSA_06254</name>
</gene>
<dbReference type="Proteomes" id="UP000054937">
    <property type="component" value="Unassembled WGS sequence"/>
</dbReference>
<organism evidence="1 2">
    <name type="scientific">Pseudocohnilembus persalinus</name>
    <name type="common">Ciliate</name>
    <dbReference type="NCBI Taxonomy" id="266149"/>
    <lineage>
        <taxon>Eukaryota</taxon>
        <taxon>Sar</taxon>
        <taxon>Alveolata</taxon>
        <taxon>Ciliophora</taxon>
        <taxon>Intramacronucleata</taxon>
        <taxon>Oligohymenophorea</taxon>
        <taxon>Scuticociliatia</taxon>
        <taxon>Philasterida</taxon>
        <taxon>Pseudocohnilembidae</taxon>
        <taxon>Pseudocohnilembus</taxon>
    </lineage>
</organism>
<reference evidence="1 2" key="1">
    <citation type="journal article" date="2015" name="Sci. Rep.">
        <title>Genome of the facultative scuticociliatosis pathogen Pseudocohnilembus persalinus provides insight into its virulence through horizontal gene transfer.</title>
        <authorList>
            <person name="Xiong J."/>
            <person name="Wang G."/>
            <person name="Cheng J."/>
            <person name="Tian M."/>
            <person name="Pan X."/>
            <person name="Warren A."/>
            <person name="Jiang C."/>
            <person name="Yuan D."/>
            <person name="Miao W."/>
        </authorList>
    </citation>
    <scope>NUCLEOTIDE SEQUENCE [LARGE SCALE GENOMIC DNA]</scope>
    <source>
        <strain evidence="1">36N120E</strain>
    </source>
</reference>
<proteinExistence type="predicted"/>
<keyword evidence="2" id="KW-1185">Reference proteome</keyword>
<dbReference type="InParanoid" id="A0A0V0QVM0"/>
<comment type="caution">
    <text evidence="1">The sequence shown here is derived from an EMBL/GenBank/DDBJ whole genome shotgun (WGS) entry which is preliminary data.</text>
</comment>
<evidence type="ECO:0000313" key="1">
    <source>
        <dbReference type="EMBL" id="KRX06283.1"/>
    </source>
</evidence>
<sequence length="186" mass="22354">MRITIYVKLQQMYFKKCCIEDNGQILNTISKNAGYQQLSFINQQGKTNYIDCIKKNTDCKYNFVQVVDCSIEELQQINLQNNNEIEIINDYWRQEINQDQKLFFKEYLQQGDHYFQNLQNKSQQNTQAQCKYKLIKQSNLRNDLQKELSQIGIIQHDQRKSNLQNLQNKQNKIDKYLEQDFGFDQK</sequence>
<accession>A0A0V0QVM0</accession>
<name>A0A0V0QVM0_PSEPJ</name>